<organism evidence="1 2">
    <name type="scientific">Megasphaera vaginalis</name>
    <name type="common">ex Srinivasan et al. 2021</name>
    <dbReference type="NCBI Taxonomy" id="1111454"/>
    <lineage>
        <taxon>Bacteria</taxon>
        <taxon>Bacillati</taxon>
        <taxon>Bacillota</taxon>
        <taxon>Negativicutes</taxon>
        <taxon>Veillonellales</taxon>
        <taxon>Veillonellaceae</taxon>
        <taxon>Megasphaera</taxon>
    </lineage>
</organism>
<dbReference type="eggNOG" id="ENOG502Z7NP">
    <property type="taxonomic scope" value="Bacteria"/>
</dbReference>
<dbReference type="AlphaFoldDB" id="U7UFY1"/>
<keyword evidence="2" id="KW-1185">Reference proteome</keyword>
<proteinExistence type="predicted"/>
<accession>U7UFY1</accession>
<dbReference type="OrthoDB" id="1633201at2"/>
<name>U7UFY1_9FIRM</name>
<evidence type="ECO:0000313" key="1">
    <source>
        <dbReference type="EMBL" id="ERT58206.1"/>
    </source>
</evidence>
<evidence type="ECO:0000313" key="2">
    <source>
        <dbReference type="Proteomes" id="UP000017090"/>
    </source>
</evidence>
<dbReference type="Proteomes" id="UP000017090">
    <property type="component" value="Unassembled WGS sequence"/>
</dbReference>
<evidence type="ECO:0008006" key="3">
    <source>
        <dbReference type="Google" id="ProtNLM"/>
    </source>
</evidence>
<protein>
    <recommendedName>
        <fullName evidence="3">Tat pathway signal sequence</fullName>
    </recommendedName>
</protein>
<sequence>MLFSGAGLAAATAVTAVDVRLSSTGEAIPPLVEKRIAASIQTIGRHVFVGQDDGVIADQQEQYRRTVNDIVNRVLIGYTVEDIRIAPGRETVLEVQIRPWGETIHAVHTNFDFGSLPAMGRELALRDLQGADTFIEQLLIGLPVDALDWAGGAAKSVLEQELETMLPEFYPRIIITPGEEATVAVYFLPKLPVVRNVYVDLEAENLPKIIFLNARQQTERRYGGLAGLPVAFVQRHAGDVQEDLRKTLASQWVIRKYKLRVLPTVEMGENMRIHLRSETDFYDIQAAAYIDVNRREGDGYKGDENTVLKAHFGRKLGVHHEFYGEVEFKPSALTWNFIPGYFYRSGSFRAGYQYETEDGSHHLWLRQELNRRFYGRYDHDLTHHDNEFALGYKIHDYIGLEYVVADHDQWLRVIGYL</sequence>
<reference evidence="1 2" key="1">
    <citation type="submission" date="2013-09" db="EMBL/GenBank/DDBJ databases">
        <authorList>
            <person name="Durkin A.S."/>
            <person name="Haft D.R."/>
            <person name="McCorrison J."/>
            <person name="Torralba M."/>
            <person name="Gillis M."/>
            <person name="Haft D.H."/>
            <person name="Methe B."/>
            <person name="Sutton G."/>
            <person name="Nelson K.E."/>
        </authorList>
    </citation>
    <scope>NUCLEOTIDE SEQUENCE [LARGE SCALE GENOMIC DNA]</scope>
    <source>
        <strain evidence="1 2">BV3C16-1</strain>
    </source>
</reference>
<dbReference type="PATRIC" id="fig|1111454.3.peg.1731"/>
<dbReference type="STRING" id="1111454.HMPREF1250_0847"/>
<comment type="caution">
    <text evidence="1">The sequence shown here is derived from an EMBL/GenBank/DDBJ whole genome shotgun (WGS) entry which is preliminary data.</text>
</comment>
<gene>
    <name evidence="1" type="ORF">HMPREF1250_0847</name>
</gene>
<dbReference type="EMBL" id="AWXA01000046">
    <property type="protein sequence ID" value="ERT58206.1"/>
    <property type="molecule type" value="Genomic_DNA"/>
</dbReference>